<accession>A0A9P5PKN2</accession>
<dbReference type="EMBL" id="JADNRY010000100">
    <property type="protein sequence ID" value="KAF9065633.1"/>
    <property type="molecule type" value="Genomic_DNA"/>
</dbReference>
<proteinExistence type="predicted"/>
<reference evidence="2" key="1">
    <citation type="submission" date="2020-11" db="EMBL/GenBank/DDBJ databases">
        <authorList>
            <consortium name="DOE Joint Genome Institute"/>
            <person name="Ahrendt S."/>
            <person name="Riley R."/>
            <person name="Andreopoulos W."/>
            <person name="Labutti K."/>
            <person name="Pangilinan J."/>
            <person name="Ruiz-Duenas F.J."/>
            <person name="Barrasa J.M."/>
            <person name="Sanchez-Garcia M."/>
            <person name="Camarero S."/>
            <person name="Miyauchi S."/>
            <person name="Serrano A."/>
            <person name="Linde D."/>
            <person name="Babiker R."/>
            <person name="Drula E."/>
            <person name="Ayuso-Fernandez I."/>
            <person name="Pacheco R."/>
            <person name="Padilla G."/>
            <person name="Ferreira P."/>
            <person name="Barriuso J."/>
            <person name="Kellner H."/>
            <person name="Castanera R."/>
            <person name="Alfaro M."/>
            <person name="Ramirez L."/>
            <person name="Pisabarro A.G."/>
            <person name="Kuo A."/>
            <person name="Tritt A."/>
            <person name="Lipzen A."/>
            <person name="He G."/>
            <person name="Yan M."/>
            <person name="Ng V."/>
            <person name="Cullen D."/>
            <person name="Martin F."/>
            <person name="Rosso M.-N."/>
            <person name="Henrissat B."/>
            <person name="Hibbett D."/>
            <person name="Martinez A.T."/>
            <person name="Grigoriev I.V."/>
        </authorList>
    </citation>
    <scope>NUCLEOTIDE SEQUENCE</scope>
    <source>
        <strain evidence="2">AH 40177</strain>
    </source>
</reference>
<sequence>MHTCAQPCSAAGRDAFPDDRNVPLWFSAYAPQTSPTTTPPDPVHRNSRNPFLPYIHQRDTPPHTGADNPVAGAFAVSPFAPTSQRDVSFRNSHVGGSSSTLSNIDNSIKENCNNVTNYHFHFAPGGSPSPPPPPPPPGTLYPTYGENDGYGVYGSGTFGLDTGVPVGNDRESRNPVSADER</sequence>
<feature type="compositionally biased region" description="Basic and acidic residues" evidence="1">
    <location>
        <begin position="168"/>
        <end position="181"/>
    </location>
</feature>
<evidence type="ECO:0000256" key="1">
    <source>
        <dbReference type="SAM" id="MobiDB-lite"/>
    </source>
</evidence>
<dbReference type="AlphaFoldDB" id="A0A9P5PKN2"/>
<feature type="region of interest" description="Disordered" evidence="1">
    <location>
        <begin position="123"/>
        <end position="181"/>
    </location>
</feature>
<protein>
    <submittedName>
        <fullName evidence="2">Uncharacterized protein</fullName>
    </submittedName>
</protein>
<comment type="caution">
    <text evidence="2">The sequence shown here is derived from an EMBL/GenBank/DDBJ whole genome shotgun (WGS) entry which is preliminary data.</text>
</comment>
<evidence type="ECO:0000313" key="3">
    <source>
        <dbReference type="Proteomes" id="UP000772434"/>
    </source>
</evidence>
<gene>
    <name evidence="2" type="ORF">BDP27DRAFT_45186</name>
</gene>
<dbReference type="Proteomes" id="UP000772434">
    <property type="component" value="Unassembled WGS sequence"/>
</dbReference>
<keyword evidence="3" id="KW-1185">Reference proteome</keyword>
<evidence type="ECO:0000313" key="2">
    <source>
        <dbReference type="EMBL" id="KAF9065633.1"/>
    </source>
</evidence>
<feature type="compositionally biased region" description="Pro residues" evidence="1">
    <location>
        <begin position="127"/>
        <end position="139"/>
    </location>
</feature>
<organism evidence="2 3">
    <name type="scientific">Rhodocollybia butyracea</name>
    <dbReference type="NCBI Taxonomy" id="206335"/>
    <lineage>
        <taxon>Eukaryota</taxon>
        <taxon>Fungi</taxon>
        <taxon>Dikarya</taxon>
        <taxon>Basidiomycota</taxon>
        <taxon>Agaricomycotina</taxon>
        <taxon>Agaricomycetes</taxon>
        <taxon>Agaricomycetidae</taxon>
        <taxon>Agaricales</taxon>
        <taxon>Marasmiineae</taxon>
        <taxon>Omphalotaceae</taxon>
        <taxon>Rhodocollybia</taxon>
    </lineage>
</organism>
<name>A0A9P5PKN2_9AGAR</name>